<dbReference type="Pfam" id="PF06580">
    <property type="entry name" value="His_kinase"/>
    <property type="match status" value="1"/>
</dbReference>
<organism evidence="3 4">
    <name type="scientific">Flavobacterium rivuli WB 3.3-2 = DSM 21788</name>
    <dbReference type="NCBI Taxonomy" id="1121895"/>
    <lineage>
        <taxon>Bacteria</taxon>
        <taxon>Pseudomonadati</taxon>
        <taxon>Bacteroidota</taxon>
        <taxon>Flavobacteriia</taxon>
        <taxon>Flavobacteriales</taxon>
        <taxon>Flavobacteriaceae</taxon>
        <taxon>Flavobacterium</taxon>
    </lineage>
</organism>
<dbReference type="InterPro" id="IPR050640">
    <property type="entry name" value="Bact_2-comp_sensor_kinase"/>
</dbReference>
<feature type="transmembrane region" description="Helical" evidence="1">
    <location>
        <begin position="41"/>
        <end position="61"/>
    </location>
</feature>
<name>A0A0A2M0E4_9FLAO</name>
<dbReference type="RefSeq" id="WP_020214452.1">
    <property type="nucleotide sequence ID" value="NZ_JRLX01000013.1"/>
</dbReference>
<dbReference type="STRING" id="1121895.GCA_000378485_03278"/>
<evidence type="ECO:0000256" key="1">
    <source>
        <dbReference type="SAM" id="Phobius"/>
    </source>
</evidence>
<sequence>MSRKFKYLIENKWWQELFILAFSFILFTLNDWILIKSWKGIWSGCAYFLLLYGHAQLNRFFILPILLKKHKPFLYALASAGFVAIYSVIMYQIANLWIYKNCFLYKSSEQQSYVFQAATLVATLICILSVILILKFYRDRKNLDSEKILYNQAQINSLKEQLNPHFLFNTFNTLYGISLQFPERTPELIMHVSQLMRYQLESNEHKCVPLEDEINFISSYIQLEKERVGYRCDISLNIDVDDERAYKIPPMLLISFIENAFKHGTCSIEKCFVEVNVTVREGKLDMVVRNSIPEKKNEVVSTKIGIKNTTDRLNLQYGSNYTLDIKEDRIFTVNLKLQLKTK</sequence>
<keyword evidence="3" id="KW-0808">Transferase</keyword>
<proteinExistence type="predicted"/>
<feature type="transmembrane region" description="Helical" evidence="1">
    <location>
        <begin position="113"/>
        <end position="137"/>
    </location>
</feature>
<dbReference type="OrthoDB" id="9809908at2"/>
<keyword evidence="1" id="KW-1133">Transmembrane helix</keyword>
<protein>
    <submittedName>
        <fullName evidence="3">Histidine kinase</fullName>
    </submittedName>
</protein>
<keyword evidence="3" id="KW-0418">Kinase</keyword>
<evidence type="ECO:0000259" key="2">
    <source>
        <dbReference type="Pfam" id="PF06580"/>
    </source>
</evidence>
<dbReference type="PANTHER" id="PTHR34220">
    <property type="entry name" value="SENSOR HISTIDINE KINASE YPDA"/>
    <property type="match status" value="1"/>
</dbReference>
<dbReference type="eggNOG" id="COG2972">
    <property type="taxonomic scope" value="Bacteria"/>
</dbReference>
<comment type="caution">
    <text evidence="3">The sequence shown here is derived from an EMBL/GenBank/DDBJ whole genome shotgun (WGS) entry which is preliminary data.</text>
</comment>
<accession>A0A0A2M0E4</accession>
<dbReference type="GO" id="GO:0000155">
    <property type="term" value="F:phosphorelay sensor kinase activity"/>
    <property type="evidence" value="ECO:0007669"/>
    <property type="project" value="InterPro"/>
</dbReference>
<dbReference type="PANTHER" id="PTHR34220:SF7">
    <property type="entry name" value="SENSOR HISTIDINE KINASE YPDA"/>
    <property type="match status" value="1"/>
</dbReference>
<gene>
    <name evidence="3" type="ORF">Q765_12300</name>
</gene>
<feature type="domain" description="Signal transduction histidine kinase internal region" evidence="2">
    <location>
        <begin position="153"/>
        <end position="231"/>
    </location>
</feature>
<feature type="transmembrane region" description="Helical" evidence="1">
    <location>
        <begin position="12"/>
        <end position="35"/>
    </location>
</feature>
<dbReference type="AlphaFoldDB" id="A0A0A2M0E4"/>
<evidence type="ECO:0000313" key="3">
    <source>
        <dbReference type="EMBL" id="KGO86092.1"/>
    </source>
</evidence>
<keyword evidence="4" id="KW-1185">Reference proteome</keyword>
<dbReference type="Proteomes" id="UP000030152">
    <property type="component" value="Unassembled WGS sequence"/>
</dbReference>
<feature type="transmembrane region" description="Helical" evidence="1">
    <location>
        <begin position="73"/>
        <end position="93"/>
    </location>
</feature>
<dbReference type="GO" id="GO:0016020">
    <property type="term" value="C:membrane"/>
    <property type="evidence" value="ECO:0007669"/>
    <property type="project" value="InterPro"/>
</dbReference>
<dbReference type="EMBL" id="JRLX01000013">
    <property type="protein sequence ID" value="KGO86092.1"/>
    <property type="molecule type" value="Genomic_DNA"/>
</dbReference>
<dbReference type="InterPro" id="IPR036890">
    <property type="entry name" value="HATPase_C_sf"/>
</dbReference>
<keyword evidence="1" id="KW-0472">Membrane</keyword>
<reference evidence="3 4" key="1">
    <citation type="submission" date="2013-09" db="EMBL/GenBank/DDBJ databases">
        <authorList>
            <person name="Zeng Z."/>
            <person name="Chen C."/>
        </authorList>
    </citation>
    <scope>NUCLEOTIDE SEQUENCE [LARGE SCALE GENOMIC DNA]</scope>
    <source>
        <strain evidence="3 4">WB 3.3-2</strain>
    </source>
</reference>
<evidence type="ECO:0000313" key="4">
    <source>
        <dbReference type="Proteomes" id="UP000030152"/>
    </source>
</evidence>
<dbReference type="InterPro" id="IPR010559">
    <property type="entry name" value="Sig_transdc_His_kin_internal"/>
</dbReference>
<keyword evidence="1" id="KW-0812">Transmembrane</keyword>
<dbReference type="Gene3D" id="3.30.565.10">
    <property type="entry name" value="Histidine kinase-like ATPase, C-terminal domain"/>
    <property type="match status" value="1"/>
</dbReference>